<feature type="transmembrane region" description="Helical" evidence="7">
    <location>
        <begin position="126"/>
        <end position="145"/>
    </location>
</feature>
<dbReference type="RefSeq" id="WP_117450560.1">
    <property type="nucleotide sequence ID" value="NZ_CABJDD010000002.1"/>
</dbReference>
<evidence type="ECO:0000256" key="5">
    <source>
        <dbReference type="ARBA" id="ARBA00022989"/>
    </source>
</evidence>
<dbReference type="CDD" id="cd06261">
    <property type="entry name" value="TM_PBP2"/>
    <property type="match status" value="1"/>
</dbReference>
<dbReference type="PANTHER" id="PTHR43386">
    <property type="entry name" value="OLIGOPEPTIDE TRANSPORT SYSTEM PERMEASE PROTEIN APPC"/>
    <property type="match status" value="1"/>
</dbReference>
<evidence type="ECO:0000313" key="9">
    <source>
        <dbReference type="EMBL" id="MBT9812163.1"/>
    </source>
</evidence>
<evidence type="ECO:0000256" key="3">
    <source>
        <dbReference type="ARBA" id="ARBA00022475"/>
    </source>
</evidence>
<feature type="transmembrane region" description="Helical" evidence="7">
    <location>
        <begin position="63"/>
        <end position="86"/>
    </location>
</feature>
<dbReference type="AlphaFoldDB" id="A0AA41FIS0"/>
<keyword evidence="5 7" id="KW-1133">Transmembrane helix</keyword>
<dbReference type="InterPro" id="IPR000515">
    <property type="entry name" value="MetI-like"/>
</dbReference>
<feature type="transmembrane region" description="Helical" evidence="7">
    <location>
        <begin position="7"/>
        <end position="25"/>
    </location>
</feature>
<evidence type="ECO:0000256" key="2">
    <source>
        <dbReference type="ARBA" id="ARBA00022448"/>
    </source>
</evidence>
<name>A0AA41FIS0_9FIRM</name>
<dbReference type="GO" id="GO:0005886">
    <property type="term" value="C:plasma membrane"/>
    <property type="evidence" value="ECO:0007669"/>
    <property type="project" value="UniProtKB-SubCell"/>
</dbReference>
<accession>A0AA41FIS0</accession>
<protein>
    <submittedName>
        <fullName evidence="9">ABC transporter permease subunit</fullName>
    </submittedName>
</protein>
<proteinExistence type="inferred from homology"/>
<evidence type="ECO:0000256" key="1">
    <source>
        <dbReference type="ARBA" id="ARBA00004651"/>
    </source>
</evidence>
<gene>
    <name evidence="9" type="ORF">GPL26_21320</name>
</gene>
<feature type="transmembrane region" description="Helical" evidence="7">
    <location>
        <begin position="236"/>
        <end position="256"/>
    </location>
</feature>
<dbReference type="PROSITE" id="PS50928">
    <property type="entry name" value="ABC_TM1"/>
    <property type="match status" value="1"/>
</dbReference>
<reference evidence="9" key="1">
    <citation type="journal article" date="2021" name="Gut Microbes">
        <title>A synthetic consortium of 100 gut commensals modulates the composition and function in a colon model of the microbiome of elderly subjects.</title>
        <authorList>
            <person name="Perez M."/>
            <person name="Ntemiri A."/>
            <person name="Tan H."/>
            <person name="Harris H.M.B."/>
            <person name="Roager H.M."/>
            <person name="Ribiere C."/>
            <person name="O'Toole P.W."/>
        </authorList>
    </citation>
    <scope>NUCLEOTIDE SEQUENCE</scope>
    <source>
        <strain evidence="9">MCC335</strain>
    </source>
</reference>
<evidence type="ECO:0000256" key="7">
    <source>
        <dbReference type="RuleBase" id="RU363032"/>
    </source>
</evidence>
<dbReference type="EMBL" id="WQPS01000043">
    <property type="protein sequence ID" value="MBT9812163.1"/>
    <property type="molecule type" value="Genomic_DNA"/>
</dbReference>
<keyword evidence="2 7" id="KW-0813">Transport</keyword>
<sequence>MKQIRRYLVVLCLFAAISLYGLTVYPHSPVRSSGGSLEPPSAVHLLGTDNLGIDIFAQLSKGFYLSMATGVTTAACSFAVGGTLGIWSGYCGKRADAVISFITNVFLAVPQLPIMIVIGAFWGQSIWNIILLISAFSWASIAKQVRAKVKSVKNRKYVVLAESFGASPWYIVRTHMMGEVLPLLSVNSIAVTGKTIIQESSLAYLGLSDPLAKSWGLMIQNASSFTGIYFTDYWKWWLIPPVMMLVITILSLRLLAHGLEQRMIEEK</sequence>
<comment type="caution">
    <text evidence="9">The sequence shown here is derived from an EMBL/GenBank/DDBJ whole genome shotgun (WGS) entry which is preliminary data.</text>
</comment>
<dbReference type="SUPFAM" id="SSF161098">
    <property type="entry name" value="MetI-like"/>
    <property type="match status" value="1"/>
</dbReference>
<evidence type="ECO:0000256" key="4">
    <source>
        <dbReference type="ARBA" id="ARBA00022692"/>
    </source>
</evidence>
<comment type="subcellular location">
    <subcellularLocation>
        <location evidence="1 7">Cell membrane</location>
        <topology evidence="1 7">Multi-pass membrane protein</topology>
    </subcellularLocation>
</comment>
<feature type="domain" description="ABC transmembrane type-1" evidence="8">
    <location>
        <begin position="63"/>
        <end position="256"/>
    </location>
</feature>
<dbReference type="Proteomes" id="UP000708338">
    <property type="component" value="Unassembled WGS sequence"/>
</dbReference>
<organism evidence="9 10">
    <name type="scientific">Enterocloster citroniae</name>
    <dbReference type="NCBI Taxonomy" id="358743"/>
    <lineage>
        <taxon>Bacteria</taxon>
        <taxon>Bacillati</taxon>
        <taxon>Bacillota</taxon>
        <taxon>Clostridia</taxon>
        <taxon>Lachnospirales</taxon>
        <taxon>Lachnospiraceae</taxon>
        <taxon>Enterocloster</taxon>
    </lineage>
</organism>
<keyword evidence="6 7" id="KW-0472">Membrane</keyword>
<evidence type="ECO:0000256" key="6">
    <source>
        <dbReference type="ARBA" id="ARBA00023136"/>
    </source>
</evidence>
<evidence type="ECO:0000259" key="8">
    <source>
        <dbReference type="PROSITE" id="PS50928"/>
    </source>
</evidence>
<keyword evidence="3" id="KW-1003">Cell membrane</keyword>
<dbReference type="Gene3D" id="1.10.3720.10">
    <property type="entry name" value="MetI-like"/>
    <property type="match status" value="1"/>
</dbReference>
<feature type="transmembrane region" description="Helical" evidence="7">
    <location>
        <begin position="98"/>
        <end position="120"/>
    </location>
</feature>
<evidence type="ECO:0000313" key="10">
    <source>
        <dbReference type="Proteomes" id="UP000708338"/>
    </source>
</evidence>
<dbReference type="GO" id="GO:0055085">
    <property type="term" value="P:transmembrane transport"/>
    <property type="evidence" value="ECO:0007669"/>
    <property type="project" value="InterPro"/>
</dbReference>
<dbReference type="InterPro" id="IPR035906">
    <property type="entry name" value="MetI-like_sf"/>
</dbReference>
<dbReference type="PANTHER" id="PTHR43386:SF1">
    <property type="entry name" value="D,D-DIPEPTIDE TRANSPORT SYSTEM PERMEASE PROTEIN DDPC-RELATED"/>
    <property type="match status" value="1"/>
</dbReference>
<dbReference type="InterPro" id="IPR050366">
    <property type="entry name" value="BP-dependent_transpt_permease"/>
</dbReference>
<keyword evidence="4 7" id="KW-0812">Transmembrane</keyword>
<dbReference type="Pfam" id="PF00528">
    <property type="entry name" value="BPD_transp_1"/>
    <property type="match status" value="1"/>
</dbReference>
<comment type="similarity">
    <text evidence="7">Belongs to the binding-protein-dependent transport system permease family.</text>
</comment>